<feature type="transmembrane region" description="Helical" evidence="1">
    <location>
        <begin position="271"/>
        <end position="288"/>
    </location>
</feature>
<dbReference type="GO" id="GO:0016020">
    <property type="term" value="C:membrane"/>
    <property type="evidence" value="ECO:0007669"/>
    <property type="project" value="TreeGrafter"/>
</dbReference>
<dbReference type="GO" id="GO:0016747">
    <property type="term" value="F:acyltransferase activity, transferring groups other than amino-acyl groups"/>
    <property type="evidence" value="ECO:0007669"/>
    <property type="project" value="InterPro"/>
</dbReference>
<evidence type="ECO:0000313" key="3">
    <source>
        <dbReference type="EMBL" id="CAB3784247.1"/>
    </source>
</evidence>
<dbReference type="EMBL" id="CADIKM010000006">
    <property type="protein sequence ID" value="CAB3784247.1"/>
    <property type="molecule type" value="Genomic_DNA"/>
</dbReference>
<proteinExistence type="predicted"/>
<dbReference type="AlphaFoldDB" id="A0A6S7B154"/>
<feature type="transmembrane region" description="Helical" evidence="1">
    <location>
        <begin position="95"/>
        <end position="116"/>
    </location>
</feature>
<feature type="transmembrane region" description="Helical" evidence="1">
    <location>
        <begin position="51"/>
        <end position="74"/>
    </location>
</feature>
<dbReference type="GO" id="GO:0000271">
    <property type="term" value="P:polysaccharide biosynthetic process"/>
    <property type="evidence" value="ECO:0007669"/>
    <property type="project" value="TreeGrafter"/>
</dbReference>
<reference evidence="3 4" key="1">
    <citation type="submission" date="2020-04" db="EMBL/GenBank/DDBJ databases">
        <authorList>
            <person name="De Canck E."/>
        </authorList>
    </citation>
    <scope>NUCLEOTIDE SEQUENCE [LARGE SCALE GENOMIC DNA]</scope>
    <source>
        <strain evidence="3 4">LMG 28138</strain>
    </source>
</reference>
<accession>A0A6S7B154</accession>
<feature type="transmembrane region" description="Helical" evidence="1">
    <location>
        <begin position="21"/>
        <end position="39"/>
    </location>
</feature>
<feature type="transmembrane region" description="Helical" evidence="1">
    <location>
        <begin position="334"/>
        <end position="355"/>
    </location>
</feature>
<dbReference type="PANTHER" id="PTHR23028">
    <property type="entry name" value="ACETYLTRANSFERASE"/>
    <property type="match status" value="1"/>
</dbReference>
<sequence length="381" mass="42918">MPPLPIKSYDMEQRRLDFIQALRGIAALGVVICHARWFLHDTPNWDSANRYLIWGAGGVDLFFIISGFIMVYATRNFDGSPSYVRNFGIKRFAKIWPPYAVATIIWLLVGRGSGYLSEYHTNLIKSLLFIPFDSSRPLYLGSEQTTLSVGWTLNYEAYFYVAFGLSMLFKKLRWVVFSGWMLFFLIALPSIYDVGTLDPLAQMGFRSSYLSMMTNPIIWNFLIGVILGHFYLTEKLPLPRPLAWSIALLALTICLWGYVGNFWAVDGIKGWGGYSAALVLGLAVLAKTENLRVPRVLVTLGNMSFTLYLTHEIAFNLVLRAYSAVGQREQVHTWAASVLAVGVSLSLAIAVSGLLENRLHDLALRVLSRRNRMPNVLTHQS</sequence>
<dbReference type="InterPro" id="IPR002656">
    <property type="entry name" value="Acyl_transf_3_dom"/>
</dbReference>
<feature type="transmembrane region" description="Helical" evidence="1">
    <location>
        <begin position="174"/>
        <end position="192"/>
    </location>
</feature>
<keyword evidence="1" id="KW-0812">Transmembrane</keyword>
<evidence type="ECO:0000259" key="2">
    <source>
        <dbReference type="Pfam" id="PF01757"/>
    </source>
</evidence>
<feature type="domain" description="Acyltransferase 3" evidence="2">
    <location>
        <begin position="17"/>
        <end position="351"/>
    </location>
</feature>
<evidence type="ECO:0000256" key="1">
    <source>
        <dbReference type="SAM" id="Phobius"/>
    </source>
</evidence>
<feature type="transmembrane region" description="Helical" evidence="1">
    <location>
        <begin position="149"/>
        <end position="169"/>
    </location>
</feature>
<keyword evidence="4" id="KW-1185">Reference proteome</keyword>
<name>A0A6S7B154_9BURK</name>
<feature type="transmembrane region" description="Helical" evidence="1">
    <location>
        <begin position="212"/>
        <end position="232"/>
    </location>
</feature>
<dbReference type="PANTHER" id="PTHR23028:SF131">
    <property type="entry name" value="BLR2367 PROTEIN"/>
    <property type="match status" value="1"/>
</dbReference>
<feature type="transmembrane region" description="Helical" evidence="1">
    <location>
        <begin position="244"/>
        <end position="265"/>
    </location>
</feature>
<dbReference type="Pfam" id="PF01757">
    <property type="entry name" value="Acyl_transf_3"/>
    <property type="match status" value="1"/>
</dbReference>
<dbReference type="InterPro" id="IPR050879">
    <property type="entry name" value="Acyltransferase_3"/>
</dbReference>
<feature type="transmembrane region" description="Helical" evidence="1">
    <location>
        <begin position="300"/>
        <end position="322"/>
    </location>
</feature>
<evidence type="ECO:0000313" key="4">
    <source>
        <dbReference type="Proteomes" id="UP000494115"/>
    </source>
</evidence>
<keyword evidence="1" id="KW-1133">Transmembrane helix</keyword>
<gene>
    <name evidence="3" type="ORF">LMG28138_01771</name>
</gene>
<protein>
    <recommendedName>
        <fullName evidence="2">Acyltransferase 3 domain-containing protein</fullName>
    </recommendedName>
</protein>
<organism evidence="3 4">
    <name type="scientific">Pararobbsia alpina</name>
    <dbReference type="NCBI Taxonomy" id="621374"/>
    <lineage>
        <taxon>Bacteria</taxon>
        <taxon>Pseudomonadati</taxon>
        <taxon>Pseudomonadota</taxon>
        <taxon>Betaproteobacteria</taxon>
        <taxon>Burkholderiales</taxon>
        <taxon>Burkholderiaceae</taxon>
        <taxon>Pararobbsia</taxon>
    </lineage>
</organism>
<keyword evidence="1" id="KW-0472">Membrane</keyword>
<dbReference type="Proteomes" id="UP000494115">
    <property type="component" value="Unassembled WGS sequence"/>
</dbReference>